<proteinExistence type="predicted"/>
<dbReference type="InterPro" id="IPR014044">
    <property type="entry name" value="CAP_dom"/>
</dbReference>
<protein>
    <submittedName>
        <fullName evidence="2">Oidioi.mRNA.OKI2018_I69.chr1.g1634.t1.cds</fullName>
    </submittedName>
</protein>
<evidence type="ECO:0000313" key="3">
    <source>
        <dbReference type="Proteomes" id="UP001158576"/>
    </source>
</evidence>
<dbReference type="PANTHER" id="PTHR10334">
    <property type="entry name" value="CYSTEINE-RICH SECRETORY PROTEIN-RELATED"/>
    <property type="match status" value="1"/>
</dbReference>
<dbReference type="Pfam" id="PF00188">
    <property type="entry name" value="CAP"/>
    <property type="match status" value="4"/>
</dbReference>
<dbReference type="InterPro" id="IPR035940">
    <property type="entry name" value="CAP_sf"/>
</dbReference>
<evidence type="ECO:0000313" key="2">
    <source>
        <dbReference type="EMBL" id="CAG5104882.1"/>
    </source>
</evidence>
<organism evidence="2 3">
    <name type="scientific">Oikopleura dioica</name>
    <name type="common">Tunicate</name>
    <dbReference type="NCBI Taxonomy" id="34765"/>
    <lineage>
        <taxon>Eukaryota</taxon>
        <taxon>Metazoa</taxon>
        <taxon>Chordata</taxon>
        <taxon>Tunicata</taxon>
        <taxon>Appendicularia</taxon>
        <taxon>Copelata</taxon>
        <taxon>Oikopleuridae</taxon>
        <taxon>Oikopleura</taxon>
    </lineage>
</organism>
<keyword evidence="3" id="KW-1185">Reference proteome</keyword>
<feature type="domain" description="SCP" evidence="1">
    <location>
        <begin position="65"/>
        <end position="217"/>
    </location>
</feature>
<dbReference type="InterPro" id="IPR001283">
    <property type="entry name" value="CRISP-related"/>
</dbReference>
<dbReference type="EMBL" id="OU015566">
    <property type="protein sequence ID" value="CAG5104882.1"/>
    <property type="molecule type" value="Genomic_DNA"/>
</dbReference>
<evidence type="ECO:0000259" key="1">
    <source>
        <dbReference type="SMART" id="SM00198"/>
    </source>
</evidence>
<reference evidence="2 3" key="1">
    <citation type="submission" date="2021-04" db="EMBL/GenBank/DDBJ databases">
        <authorList>
            <person name="Bliznina A."/>
        </authorList>
    </citation>
    <scope>NUCLEOTIDE SEQUENCE [LARGE SCALE GENOMIC DNA]</scope>
</reference>
<feature type="domain" description="SCP" evidence="1">
    <location>
        <begin position="584"/>
        <end position="727"/>
    </location>
</feature>
<name>A0ABN7SSR8_OIKDI</name>
<dbReference type="SMART" id="SM00198">
    <property type="entry name" value="SCP"/>
    <property type="match status" value="4"/>
</dbReference>
<dbReference type="Gene3D" id="3.40.33.10">
    <property type="entry name" value="CAP"/>
    <property type="match status" value="4"/>
</dbReference>
<gene>
    <name evidence="2" type="ORF">OKIOD_LOCUS10399</name>
</gene>
<dbReference type="CDD" id="cd05382">
    <property type="entry name" value="CAP_GAPR1-like"/>
    <property type="match status" value="1"/>
</dbReference>
<dbReference type="InterPro" id="IPR034113">
    <property type="entry name" value="SCP_GAPR1-like"/>
</dbReference>
<feature type="domain" description="SCP" evidence="1">
    <location>
        <begin position="412"/>
        <end position="570"/>
    </location>
</feature>
<sequence length="753" mass="86486">MLVPDPEKEAIKLIGDLGLELNQSYQKGRYFNPSVPDKQETNAYTALSAEDVIKTLRLREEAIEAGRKACLVQHNEYRKRHSYMFTNNLWRPYKPDPKAQSWAEHLASGASFEIEPNQYRTGQNIYRANLSGNNQNKEITKEVYEEIGRDAVRKWYSQINNYNFQTHKQKDPNGEPVDSFVQVVRKNTSHLGIGIALSSDKRQVFVVCRYWSVNDDNREENVEPASDQLEIDREDLMAGCRACEAAHNEFRALHRNTNSVWMPWTPDTPAQFWAEHLANGGEFQIQPNQDNTGQNIYKASIAGRRSFTREDFEEFGRNAVKEWYSKINEYNYNNSNDWHEKEVYSFTQVVWKSVEYLGVGIAISRDLKHVYVVCRYWNMPDGQWPLTSVHYCGQNVERQISQFVPDEADFNAARVACLNAHNELRQQHTNTGSLSRPYESYIQYGRVDPKAQSWAERLAGGAVFEIQANQERTGQNIYKAPITLINRKYFEESVRDAVKEWYSQIDNYNFDTHGKKDPYGESVDSFVQVVRKATSALGVGIALSQDKKFLYVVCRYWNVDDDVRPGNVNRLKNIFELDSQVLEAGYRACLAAHNEKRAKHRNTPNFSMPYVPDTYAQQWAEHLASNDELRIQPNQSNTGQNVYKGTGAPRESFTREDLEAAGRSAVEAWYSGFYNYDFDTHDSKDGTGDVTNFTQIVWKGATKVGVGIAASRDGRSVYVVCRYWDMPHGQAPKTSGHKMSIDSSYIIEEKMTS</sequence>
<dbReference type="Proteomes" id="UP001158576">
    <property type="component" value="Chromosome 1"/>
</dbReference>
<accession>A0ABN7SSR8</accession>
<dbReference type="SUPFAM" id="SSF55797">
    <property type="entry name" value="PR-1-like"/>
    <property type="match status" value="4"/>
</dbReference>
<feature type="domain" description="SCP" evidence="1">
    <location>
        <begin position="238"/>
        <end position="381"/>
    </location>
</feature>